<name>A0A2V3IRP9_9FLOR</name>
<comment type="caution">
    <text evidence="1">The sequence shown here is derived from an EMBL/GenBank/DDBJ whole genome shotgun (WGS) entry which is preliminary data.</text>
</comment>
<accession>A0A2V3IRP9</accession>
<dbReference type="STRING" id="448386.A0A2V3IRP9"/>
<proteinExistence type="predicted"/>
<evidence type="ECO:0000313" key="1">
    <source>
        <dbReference type="EMBL" id="PXF44779.1"/>
    </source>
</evidence>
<gene>
    <name evidence="1" type="ORF">BWQ96_05449</name>
</gene>
<sequence length="169" mass="19483">MFWSPSGHGIHPGERKLLTNKKKTELLQRMIAFEKIKGEGSQLLMDAHLSIILKSFRGSESPHRSPDLLFKLEQGFMIVLKSHVSSLRQKFLEIYETYVGVLATFRLHYVIPKHEWEFLADTLWIKKATELLISSAEKDHRIELASGARLFPKLTSYTKDEDVVMEDAN</sequence>
<dbReference type="EMBL" id="NBIV01000081">
    <property type="protein sequence ID" value="PXF44779.1"/>
    <property type="molecule type" value="Genomic_DNA"/>
</dbReference>
<organism evidence="1 2">
    <name type="scientific">Gracilariopsis chorda</name>
    <dbReference type="NCBI Taxonomy" id="448386"/>
    <lineage>
        <taxon>Eukaryota</taxon>
        <taxon>Rhodophyta</taxon>
        <taxon>Florideophyceae</taxon>
        <taxon>Rhodymeniophycidae</taxon>
        <taxon>Gracilariales</taxon>
        <taxon>Gracilariaceae</taxon>
        <taxon>Gracilariopsis</taxon>
    </lineage>
</organism>
<reference evidence="1 2" key="1">
    <citation type="journal article" date="2018" name="Mol. Biol. Evol.">
        <title>Analysis of the draft genome of the red seaweed Gracilariopsis chorda provides insights into genome size evolution in Rhodophyta.</title>
        <authorList>
            <person name="Lee J."/>
            <person name="Yang E.C."/>
            <person name="Graf L."/>
            <person name="Yang J.H."/>
            <person name="Qiu H."/>
            <person name="Zel Zion U."/>
            <person name="Chan C.X."/>
            <person name="Stephens T.G."/>
            <person name="Weber A.P.M."/>
            <person name="Boo G.H."/>
            <person name="Boo S.M."/>
            <person name="Kim K.M."/>
            <person name="Shin Y."/>
            <person name="Jung M."/>
            <person name="Lee S.J."/>
            <person name="Yim H.S."/>
            <person name="Lee J.H."/>
            <person name="Bhattacharya D."/>
            <person name="Yoon H.S."/>
        </authorList>
    </citation>
    <scope>NUCLEOTIDE SEQUENCE [LARGE SCALE GENOMIC DNA]</scope>
    <source>
        <strain evidence="1 2">SKKU-2015</strain>
        <tissue evidence="1">Whole body</tissue>
    </source>
</reference>
<protein>
    <submittedName>
        <fullName evidence="1">Transcription-associated protein 1</fullName>
    </submittedName>
</protein>
<dbReference type="InterPro" id="IPR046805">
    <property type="entry name" value="Tra1_ring"/>
</dbReference>
<dbReference type="Pfam" id="PF20206">
    <property type="entry name" value="Tra1_ring"/>
    <property type="match status" value="1"/>
</dbReference>
<dbReference type="OrthoDB" id="5570127at2759"/>
<dbReference type="AlphaFoldDB" id="A0A2V3IRP9"/>
<evidence type="ECO:0000313" key="2">
    <source>
        <dbReference type="Proteomes" id="UP000247409"/>
    </source>
</evidence>
<dbReference type="Proteomes" id="UP000247409">
    <property type="component" value="Unassembled WGS sequence"/>
</dbReference>
<keyword evidence="2" id="KW-1185">Reference proteome</keyword>